<dbReference type="AlphaFoldDB" id="A0A915DHY6"/>
<proteinExistence type="predicted"/>
<evidence type="ECO:0000256" key="1">
    <source>
        <dbReference type="SAM" id="MobiDB-lite"/>
    </source>
</evidence>
<evidence type="ECO:0000313" key="2">
    <source>
        <dbReference type="Proteomes" id="UP000887574"/>
    </source>
</evidence>
<sequence length="205" mass="23295">MDSETSTRFSQEKAARLAELVKDNKGNLFPGKKAFKNAAQTVERKYQKYEKSVSVVCITPRRIEETGIAMKTVNYENTKKQKPMITAFLLIYLSVSLNKEEEDDDRHRFGAVPSIVHLTPSSLPSSPASTPHKDRSSISTAPSTKQHYNCSASRTVCYSVRSANQWTNKQPFAFGPNEAKYYAEDLTEAEKFELKKRGMTWKWRG</sequence>
<name>A0A915DHY6_9BILA</name>
<feature type="compositionally biased region" description="Low complexity" evidence="1">
    <location>
        <begin position="120"/>
        <end position="130"/>
    </location>
</feature>
<dbReference type="Proteomes" id="UP000887574">
    <property type="component" value="Unplaced"/>
</dbReference>
<accession>A0A915DHY6</accession>
<protein>
    <submittedName>
        <fullName evidence="3">Uncharacterized protein</fullName>
    </submittedName>
</protein>
<dbReference type="WBParaSite" id="jg1945">
    <property type="protein sequence ID" value="jg1945"/>
    <property type="gene ID" value="jg1945"/>
</dbReference>
<evidence type="ECO:0000313" key="3">
    <source>
        <dbReference type="WBParaSite" id="jg1945"/>
    </source>
</evidence>
<keyword evidence="2" id="KW-1185">Reference proteome</keyword>
<reference evidence="3" key="1">
    <citation type="submission" date="2022-11" db="UniProtKB">
        <authorList>
            <consortium name="WormBaseParasite"/>
        </authorList>
    </citation>
    <scope>IDENTIFICATION</scope>
</reference>
<feature type="region of interest" description="Disordered" evidence="1">
    <location>
        <begin position="120"/>
        <end position="145"/>
    </location>
</feature>
<organism evidence="2 3">
    <name type="scientific">Ditylenchus dipsaci</name>
    <dbReference type="NCBI Taxonomy" id="166011"/>
    <lineage>
        <taxon>Eukaryota</taxon>
        <taxon>Metazoa</taxon>
        <taxon>Ecdysozoa</taxon>
        <taxon>Nematoda</taxon>
        <taxon>Chromadorea</taxon>
        <taxon>Rhabditida</taxon>
        <taxon>Tylenchina</taxon>
        <taxon>Tylenchomorpha</taxon>
        <taxon>Sphaerularioidea</taxon>
        <taxon>Anguinidae</taxon>
        <taxon>Anguininae</taxon>
        <taxon>Ditylenchus</taxon>
    </lineage>
</organism>